<comment type="caution">
    <text evidence="10">The sequence shown here is derived from an EMBL/GenBank/DDBJ whole genome shotgun (WGS) entry which is preliminary data.</text>
</comment>
<keyword evidence="3" id="KW-0805">Transcription regulation</keyword>
<dbReference type="SMART" id="SM00382">
    <property type="entry name" value="AAA"/>
    <property type="match status" value="1"/>
</dbReference>
<dbReference type="SUPFAM" id="SSF52172">
    <property type="entry name" value="CheY-like"/>
    <property type="match status" value="1"/>
</dbReference>
<dbReference type="CDD" id="cd00009">
    <property type="entry name" value="AAA"/>
    <property type="match status" value="1"/>
</dbReference>
<dbReference type="SUPFAM" id="SSF52540">
    <property type="entry name" value="P-loop containing nucleoside triphosphate hydrolases"/>
    <property type="match status" value="1"/>
</dbReference>
<evidence type="ECO:0000256" key="2">
    <source>
        <dbReference type="ARBA" id="ARBA00022840"/>
    </source>
</evidence>
<dbReference type="Gene3D" id="3.40.50.300">
    <property type="entry name" value="P-loop containing nucleotide triphosphate hydrolases"/>
    <property type="match status" value="1"/>
</dbReference>
<dbReference type="SMART" id="SM00448">
    <property type="entry name" value="REC"/>
    <property type="match status" value="1"/>
</dbReference>
<name>A0ABQ1WPY8_9FLAO</name>
<keyword evidence="4" id="KW-0238">DNA-binding</keyword>
<feature type="domain" description="Response regulatory" evidence="9">
    <location>
        <begin position="7"/>
        <end position="121"/>
    </location>
</feature>
<dbReference type="PROSITE" id="PS50110">
    <property type="entry name" value="RESPONSE_REGULATORY"/>
    <property type="match status" value="1"/>
</dbReference>
<evidence type="ECO:0000313" key="10">
    <source>
        <dbReference type="EMBL" id="GGG37893.1"/>
    </source>
</evidence>
<dbReference type="InterPro" id="IPR011006">
    <property type="entry name" value="CheY-like_superfamily"/>
</dbReference>
<dbReference type="PROSITE" id="PS00676">
    <property type="entry name" value="SIGMA54_INTERACT_2"/>
    <property type="match status" value="1"/>
</dbReference>
<feature type="domain" description="Sigma-54 factor interaction" evidence="8">
    <location>
        <begin position="144"/>
        <end position="373"/>
    </location>
</feature>
<dbReference type="InterPro" id="IPR025943">
    <property type="entry name" value="Sigma_54_int_dom_ATP-bd_2"/>
</dbReference>
<dbReference type="Pfam" id="PF00072">
    <property type="entry name" value="Response_reg"/>
    <property type="match status" value="1"/>
</dbReference>
<dbReference type="InterPro" id="IPR009057">
    <property type="entry name" value="Homeodomain-like_sf"/>
</dbReference>
<dbReference type="Pfam" id="PF02954">
    <property type="entry name" value="HTH_8"/>
    <property type="match status" value="1"/>
</dbReference>
<dbReference type="InterPro" id="IPR002078">
    <property type="entry name" value="Sigma_54_int"/>
</dbReference>
<protein>
    <submittedName>
        <fullName evidence="10">Acetoacetate metabolism regulatory protein AtoC</fullName>
    </submittedName>
</protein>
<accession>A0ABQ1WPY8</accession>
<evidence type="ECO:0000256" key="5">
    <source>
        <dbReference type="ARBA" id="ARBA00023163"/>
    </source>
</evidence>
<dbReference type="InterPro" id="IPR025944">
    <property type="entry name" value="Sigma_54_int_dom_CS"/>
</dbReference>
<dbReference type="Gene3D" id="1.10.10.60">
    <property type="entry name" value="Homeodomain-like"/>
    <property type="match status" value="1"/>
</dbReference>
<dbReference type="PRINTS" id="PR01590">
    <property type="entry name" value="HTHFIS"/>
</dbReference>
<dbReference type="Gene3D" id="1.10.8.60">
    <property type="match status" value="1"/>
</dbReference>
<dbReference type="Gene3D" id="3.40.50.2300">
    <property type="match status" value="1"/>
</dbReference>
<dbReference type="InterPro" id="IPR002197">
    <property type="entry name" value="HTH_Fis"/>
</dbReference>
<dbReference type="InterPro" id="IPR001789">
    <property type="entry name" value="Sig_transdc_resp-reg_receiver"/>
</dbReference>
<proteinExistence type="predicted"/>
<keyword evidence="11" id="KW-1185">Reference proteome</keyword>
<feature type="modified residue" description="4-aspartylphosphate" evidence="6">
    <location>
        <position position="56"/>
    </location>
</feature>
<keyword evidence="7" id="KW-0175">Coiled coil</keyword>
<keyword evidence="5" id="KW-0804">Transcription</keyword>
<dbReference type="SUPFAM" id="SSF46689">
    <property type="entry name" value="Homeodomain-like"/>
    <property type="match status" value="1"/>
</dbReference>
<evidence type="ECO:0000256" key="3">
    <source>
        <dbReference type="ARBA" id="ARBA00023015"/>
    </source>
</evidence>
<dbReference type="Pfam" id="PF00158">
    <property type="entry name" value="Sigma54_activat"/>
    <property type="match status" value="1"/>
</dbReference>
<evidence type="ECO:0000256" key="6">
    <source>
        <dbReference type="PROSITE-ProRule" id="PRU00169"/>
    </source>
</evidence>
<dbReference type="InterPro" id="IPR025662">
    <property type="entry name" value="Sigma_54_int_dom_ATP-bd_1"/>
</dbReference>
<evidence type="ECO:0000259" key="9">
    <source>
        <dbReference type="PROSITE" id="PS50110"/>
    </source>
</evidence>
<dbReference type="Pfam" id="PF25601">
    <property type="entry name" value="AAA_lid_14"/>
    <property type="match status" value="1"/>
</dbReference>
<evidence type="ECO:0000256" key="7">
    <source>
        <dbReference type="SAM" id="Coils"/>
    </source>
</evidence>
<dbReference type="InterPro" id="IPR003593">
    <property type="entry name" value="AAA+_ATPase"/>
</dbReference>
<gene>
    <name evidence="10" type="ORF">GCM10011532_21960</name>
</gene>
<dbReference type="Proteomes" id="UP000605733">
    <property type="component" value="Unassembled WGS sequence"/>
</dbReference>
<sequence>MALNKANILIVDDDYDMLELVQRQLQEQNFHSYKAASVVEAINILKFNAVDLLITDLQMPGISGMELIKYVDEHFPKVPKLVITGYPSVDGALNAMKSGVLDYLVKPFTAEELKNSVEKSLPDKFQGLENKISRGDKPMVYAGIVGQSEKIDELIDLIERLKNNRATVLIQGESGTGKELVARAIHYKGSFAANPFIAVNCGAIPEELLESELFGYRKGAFTGANENRQGFFQAAAGGTIFLDEIGTAPLTVQTRLLRVLQEKEVRRIGEQKAQKIEIRIIAATNSDLLQMIEKGSFREDLYYRLNVVNINTPPLRERKDDIPLLAENFLKKYAAEYAKPKIGFTPKALEILKRYEWPGNVRELENAVQRAIIMSEHTIDIQQIPDYLKFPTPSKNATFKTLQQVEKEHILKIMSSVDNNKTKAAEILQIDRKTLRKKLQ</sequence>
<dbReference type="PROSITE" id="PS00688">
    <property type="entry name" value="SIGMA54_INTERACT_3"/>
    <property type="match status" value="1"/>
</dbReference>
<dbReference type="InterPro" id="IPR027417">
    <property type="entry name" value="P-loop_NTPase"/>
</dbReference>
<dbReference type="EMBL" id="BMIX01000004">
    <property type="protein sequence ID" value="GGG37893.1"/>
    <property type="molecule type" value="Genomic_DNA"/>
</dbReference>
<keyword evidence="2" id="KW-0067">ATP-binding</keyword>
<dbReference type="PROSITE" id="PS00675">
    <property type="entry name" value="SIGMA54_INTERACT_1"/>
    <property type="match status" value="1"/>
</dbReference>
<organism evidence="10 11">
    <name type="scientific">Christiangramia forsetii</name>
    <dbReference type="NCBI Taxonomy" id="411153"/>
    <lineage>
        <taxon>Bacteria</taxon>
        <taxon>Pseudomonadati</taxon>
        <taxon>Bacteroidota</taxon>
        <taxon>Flavobacteriia</taxon>
        <taxon>Flavobacteriales</taxon>
        <taxon>Flavobacteriaceae</taxon>
        <taxon>Christiangramia</taxon>
    </lineage>
</organism>
<keyword evidence="1" id="KW-0547">Nucleotide-binding</keyword>
<dbReference type="PANTHER" id="PTHR32071">
    <property type="entry name" value="TRANSCRIPTIONAL REGULATORY PROTEIN"/>
    <property type="match status" value="1"/>
</dbReference>
<dbReference type="InterPro" id="IPR058031">
    <property type="entry name" value="AAA_lid_NorR"/>
</dbReference>
<feature type="coiled-coil region" evidence="7">
    <location>
        <begin position="144"/>
        <end position="171"/>
    </location>
</feature>
<evidence type="ECO:0000256" key="1">
    <source>
        <dbReference type="ARBA" id="ARBA00022741"/>
    </source>
</evidence>
<dbReference type="PROSITE" id="PS50045">
    <property type="entry name" value="SIGMA54_INTERACT_4"/>
    <property type="match status" value="1"/>
</dbReference>
<dbReference type="RefSeq" id="WP_011708642.1">
    <property type="nucleotide sequence ID" value="NZ_BMIX01000004.1"/>
</dbReference>
<evidence type="ECO:0000256" key="4">
    <source>
        <dbReference type="ARBA" id="ARBA00023125"/>
    </source>
</evidence>
<reference evidence="11" key="1">
    <citation type="journal article" date="2019" name="Int. J. Syst. Evol. Microbiol.">
        <title>The Global Catalogue of Microorganisms (GCM) 10K type strain sequencing project: providing services to taxonomists for standard genome sequencing and annotation.</title>
        <authorList>
            <consortium name="The Broad Institute Genomics Platform"/>
            <consortium name="The Broad Institute Genome Sequencing Center for Infectious Disease"/>
            <person name="Wu L."/>
            <person name="Ma J."/>
        </authorList>
    </citation>
    <scope>NUCLEOTIDE SEQUENCE [LARGE SCALE GENOMIC DNA]</scope>
    <source>
        <strain evidence="11">CGMCC 1.15422</strain>
    </source>
</reference>
<evidence type="ECO:0000259" key="8">
    <source>
        <dbReference type="PROSITE" id="PS50045"/>
    </source>
</evidence>
<keyword evidence="6" id="KW-0597">Phosphoprotein</keyword>
<evidence type="ECO:0000313" key="11">
    <source>
        <dbReference type="Proteomes" id="UP000605733"/>
    </source>
</evidence>